<dbReference type="RefSeq" id="WP_005742844.1">
    <property type="nucleotide sequence ID" value="NZ_CP031226.1"/>
</dbReference>
<protein>
    <recommendedName>
        <fullName evidence="1">Topoisomerase 6 subunit A/Spo11 TOPRIM domain-containing protein</fullName>
    </recommendedName>
</protein>
<dbReference type="GO" id="GO:0005694">
    <property type="term" value="C:chromosome"/>
    <property type="evidence" value="ECO:0007669"/>
    <property type="project" value="InterPro"/>
</dbReference>
<dbReference type="Gene3D" id="3.30.565.10">
    <property type="entry name" value="Histidine kinase-like ATPase, C-terminal domain"/>
    <property type="match status" value="1"/>
</dbReference>
<reference evidence="2 3" key="1">
    <citation type="journal article" date="2011" name="PLoS Pathog.">
        <title>Dynamic evolution of pathogenicity revealed by sequencing and comparative genomics of 19 Pseudomonas syringae isolates.</title>
        <authorList>
            <person name="Baltrus D.A."/>
            <person name="Nishimura M.T."/>
            <person name="Romanchuk A."/>
            <person name="Chang J.H."/>
            <person name="Mukhtar M.S."/>
            <person name="Cherkis K."/>
            <person name="Roach J."/>
            <person name="Grant S.R."/>
            <person name="Jones C.D."/>
            <person name="Dangl J.L."/>
        </authorList>
    </citation>
    <scope>NUCLEOTIDE SEQUENCE [LARGE SCALE GENOMIC DNA]</scope>
    <source>
        <strain evidence="2 3">M301315</strain>
    </source>
</reference>
<keyword evidence="2" id="KW-0614">Plasmid</keyword>
<sequence>MVQFEREDWMLFRNLSTLTQKAGVPQHKLALLTAKELVDNSLDSAEDGHSACVELTAIPNGFVVQDQGRGISADPEVIAKLFSIKRPLLSSKLIRLPARGALGNGLRVVVGTVLASEGSMTVETCGKRFDLYPQDTGETLVETSDSDVAVGTRITIVFGPALAKQRDMTSWSEFAISIADMGSQYKGKTSPWWYDEDAFFELLFSSRAPLEDLLKMFHKVSAREAKEIAAVMPVEITRQAAKGLLLSMRQFSPAPKPTALGKLGDVFPKFGYTNVNGTVELSGRGESCEVPFSIDAYAQCSDELEEDSIIMMVNRTIITGEMRLIRQKAHELGIIGAGLRNLFDVGRKKVSLIVNVTTPYMPITTDGKEPDLLRFHDPLSKAIKKACSRGRAMAPKDDSKASQRAVIEYHLEEAIAMASGDGAYRYSLRQLFYAVRPHMLEKLGKEPDYNYFSSVITAIESEQGADLPGIYRDSRGTIYHPHTGEEIPLGTLNVERYKRPEYTINSVLFCEKEGLFSILRESGWPERNDCALVSSKGFASRAARDVLDLLGDSEEPIYFYSLHDGDNAGGLIHQSLVEETKARKGRKVYIENLGIEPWEAVELGLQVEHHREDVPGKRLLPVADYVAAKDNGYWADWLQTKRVELNAMTSPQFIAWLDSKFEGVQRKLVPNEQVIRRTFNQQSEEAIRQALTAKILKEAGINELVKAAMQQLQGSIEGLDLTQIVEDGLAENPQHRWDKPLDNRALQETLKLIGSESE</sequence>
<dbReference type="Proteomes" id="UP000006426">
    <property type="component" value="Plasmid pmppla107"/>
</dbReference>
<geneLocation type="plasmid" evidence="3">
    <name>pmppla107</name>
</geneLocation>
<dbReference type="InterPro" id="IPR036890">
    <property type="entry name" value="HATPase_C_sf"/>
</dbReference>
<feature type="domain" description="Topoisomerase 6 subunit A/Spo11 TOPRIM" evidence="1">
    <location>
        <begin position="507"/>
        <end position="570"/>
    </location>
</feature>
<gene>
    <name evidence="2" type="ORF">PLA107_033165</name>
</gene>
<name>A0AAD0PWL7_PSEAV</name>
<dbReference type="EMBL" id="CP031226">
    <property type="protein sequence ID" value="AXH60077.1"/>
    <property type="molecule type" value="Genomic_DNA"/>
</dbReference>
<evidence type="ECO:0000313" key="3">
    <source>
        <dbReference type="Proteomes" id="UP000006426"/>
    </source>
</evidence>
<evidence type="ECO:0000259" key="1">
    <source>
        <dbReference type="Pfam" id="PF21180"/>
    </source>
</evidence>
<dbReference type="SUPFAM" id="SSF56726">
    <property type="entry name" value="DNA topoisomerase IV, alpha subunit"/>
    <property type="match status" value="1"/>
</dbReference>
<proteinExistence type="predicted"/>
<dbReference type="SUPFAM" id="SSF55874">
    <property type="entry name" value="ATPase domain of HSP90 chaperone/DNA topoisomerase II/histidine kinase"/>
    <property type="match status" value="1"/>
</dbReference>
<dbReference type="GO" id="GO:0003677">
    <property type="term" value="F:DNA binding"/>
    <property type="evidence" value="ECO:0007669"/>
    <property type="project" value="InterPro"/>
</dbReference>
<dbReference type="AlphaFoldDB" id="A0AAD0PWL7"/>
<dbReference type="GeneID" id="39474437"/>
<organism evidence="2 3">
    <name type="scientific">Pseudomonas amygdali pv. lachrymans str. M301315</name>
    <dbReference type="NCBI Taxonomy" id="629260"/>
    <lineage>
        <taxon>Bacteria</taxon>
        <taxon>Pseudomonadati</taxon>
        <taxon>Pseudomonadota</taxon>
        <taxon>Gammaproteobacteria</taxon>
        <taxon>Pseudomonadales</taxon>
        <taxon>Pseudomonadaceae</taxon>
        <taxon>Pseudomonas</taxon>
        <taxon>Pseudomonas amygdali</taxon>
    </lineage>
</organism>
<dbReference type="InterPro" id="IPR036078">
    <property type="entry name" value="Spo11/TopoVI_A_sf"/>
</dbReference>
<dbReference type="Gene3D" id="3.40.1360.10">
    <property type="match status" value="1"/>
</dbReference>
<dbReference type="Pfam" id="PF21180">
    <property type="entry name" value="TOP6A-Spo11_Toprim"/>
    <property type="match status" value="1"/>
</dbReference>
<dbReference type="InterPro" id="IPR034136">
    <property type="entry name" value="TOPRIM_Topo6A/Spo11"/>
</dbReference>
<evidence type="ECO:0000313" key="2">
    <source>
        <dbReference type="EMBL" id="AXH60077.1"/>
    </source>
</evidence>
<accession>A0AAD0PWL7</accession>